<accession>A0ABZ2TTU1</accession>
<dbReference type="NCBIfam" id="TIGR00089">
    <property type="entry name" value="MiaB/RimO family radical SAM methylthiotransferase"/>
    <property type="match status" value="1"/>
</dbReference>
<gene>
    <name evidence="10" type="primary">mtaB</name>
    <name evidence="10" type="ORF">WG950_01370</name>
</gene>
<proteinExistence type="predicted"/>
<keyword evidence="4" id="KW-0949">S-adenosyl-L-methionine</keyword>
<keyword evidence="3" id="KW-0808">Transferase</keyword>
<name>A0ABZ2TTU1_9FLAO</name>
<evidence type="ECO:0000256" key="3">
    <source>
        <dbReference type="ARBA" id="ARBA00022679"/>
    </source>
</evidence>
<dbReference type="InterPro" id="IPR013848">
    <property type="entry name" value="Methylthiotransferase_N"/>
</dbReference>
<evidence type="ECO:0000256" key="4">
    <source>
        <dbReference type="ARBA" id="ARBA00022691"/>
    </source>
</evidence>
<keyword evidence="2" id="KW-0004">4Fe-4S</keyword>
<dbReference type="Pfam" id="PF04055">
    <property type="entry name" value="Radical_SAM"/>
    <property type="match status" value="1"/>
</dbReference>
<dbReference type="InterPro" id="IPR006467">
    <property type="entry name" value="MiaB-like_bact"/>
</dbReference>
<evidence type="ECO:0000313" key="11">
    <source>
        <dbReference type="Proteomes" id="UP001491088"/>
    </source>
</evidence>
<dbReference type="SFLD" id="SFLDS00029">
    <property type="entry name" value="Radical_SAM"/>
    <property type="match status" value="1"/>
</dbReference>
<dbReference type="SFLD" id="SFLDG01061">
    <property type="entry name" value="methylthiotransferase"/>
    <property type="match status" value="1"/>
</dbReference>
<dbReference type="InterPro" id="IPR020612">
    <property type="entry name" value="Methylthiotransferase_CS"/>
</dbReference>
<dbReference type="Proteomes" id="UP001491088">
    <property type="component" value="Chromosome"/>
</dbReference>
<dbReference type="InterPro" id="IPR006638">
    <property type="entry name" value="Elp3/MiaA/NifB-like_rSAM"/>
</dbReference>
<dbReference type="EMBL" id="CP150496">
    <property type="protein sequence ID" value="WYW55914.1"/>
    <property type="molecule type" value="Genomic_DNA"/>
</dbReference>
<dbReference type="PROSITE" id="PS51918">
    <property type="entry name" value="RADICAL_SAM"/>
    <property type="match status" value="1"/>
</dbReference>
<reference evidence="10 11" key="1">
    <citation type="submission" date="2024-03" db="EMBL/GenBank/DDBJ databases">
        <authorList>
            <person name="Cao K."/>
        </authorList>
    </citation>
    <scope>NUCLEOTIDE SEQUENCE [LARGE SCALE GENOMIC DNA]</scope>
    <source>
        <strain evidence="10 11">MCCC 1K00696</strain>
    </source>
</reference>
<dbReference type="PROSITE" id="PS51449">
    <property type="entry name" value="MTTASE_N"/>
    <property type="match status" value="1"/>
</dbReference>
<dbReference type="InterPro" id="IPR058240">
    <property type="entry name" value="rSAM_sf"/>
</dbReference>
<dbReference type="CDD" id="cd01335">
    <property type="entry name" value="Radical_SAM"/>
    <property type="match status" value="1"/>
</dbReference>
<protein>
    <submittedName>
        <fullName evidence="10">tRNA (N(6)-L-threonylcarbamoyladenosine(37)-C(2))-methylthiotransferase MtaB</fullName>
    </submittedName>
</protein>
<dbReference type="InterPro" id="IPR023404">
    <property type="entry name" value="rSAM_horseshoe"/>
</dbReference>
<keyword evidence="11" id="KW-1185">Reference proteome</keyword>
<evidence type="ECO:0000259" key="9">
    <source>
        <dbReference type="PROSITE" id="PS51918"/>
    </source>
</evidence>
<dbReference type="InterPro" id="IPR007197">
    <property type="entry name" value="rSAM"/>
</dbReference>
<dbReference type="PANTHER" id="PTHR43020">
    <property type="entry name" value="CDK5 REGULATORY SUBUNIT-ASSOCIATED PROTEIN 1"/>
    <property type="match status" value="1"/>
</dbReference>
<keyword evidence="6" id="KW-0408">Iron</keyword>
<evidence type="ECO:0000256" key="1">
    <source>
        <dbReference type="ARBA" id="ARBA00001966"/>
    </source>
</evidence>
<evidence type="ECO:0000313" key="10">
    <source>
        <dbReference type="EMBL" id="WYW55914.1"/>
    </source>
</evidence>
<dbReference type="PANTHER" id="PTHR43020:SF2">
    <property type="entry name" value="MITOCHONDRIAL TRNA METHYLTHIOTRANSFERASE CDK5RAP1"/>
    <property type="match status" value="1"/>
</dbReference>
<dbReference type="Pfam" id="PF00919">
    <property type="entry name" value="UPF0004"/>
    <property type="match status" value="1"/>
</dbReference>
<dbReference type="PROSITE" id="PS01278">
    <property type="entry name" value="MTTASE_RADICAL"/>
    <property type="match status" value="1"/>
</dbReference>
<sequence length="440" mass="49607">MVAEKKVAFYTLGCKLNFSETSTIARNFVNEGFKRVEFEEKADVYVINTCSVTDNADKRFKSIVKNALKKNDDAFLIAVGCYAQLKPEELAAVDGVDLVLGATEKFNVTSYINDLTKNNVGEVHSCEISDADFYVGSYSIGDRTRAFLKVQDGCDYKCTYCTIPLARGISRSDTLENVISNAKEISSKGIKEIVLTGVNIGDYGKGEFGNKKHEHTFLELVKELDKVDGIHRLRISSIEPNLLKDETIDFVSKSSSFVPHFHIPLQSGSDVLLNKMKRRYLTNTYTNRVTRIKEVMPNACIGVDVIVGFPGETDELFLETYNYLNEMDISYLHVFTYSERPNTEAVEFEGVVPKKVRAKRSKMLRGLSAKKRRAFYESQLGNTLTVLFESENKEGYIHGFTENYVKVKTPWNPALVNTLHKVVLTEIDEDGSVRLNFTNL</sequence>
<organism evidence="10 11">
    <name type="scientific">Polaribacter marinaquae</name>
    <dbReference type="NCBI Taxonomy" id="1642819"/>
    <lineage>
        <taxon>Bacteria</taxon>
        <taxon>Pseudomonadati</taxon>
        <taxon>Bacteroidota</taxon>
        <taxon>Flavobacteriia</taxon>
        <taxon>Flavobacteriales</taxon>
        <taxon>Flavobacteriaceae</taxon>
    </lineage>
</organism>
<evidence type="ECO:0000259" key="8">
    <source>
        <dbReference type="PROSITE" id="PS51449"/>
    </source>
</evidence>
<evidence type="ECO:0000256" key="7">
    <source>
        <dbReference type="ARBA" id="ARBA00023014"/>
    </source>
</evidence>
<evidence type="ECO:0000256" key="6">
    <source>
        <dbReference type="ARBA" id="ARBA00023004"/>
    </source>
</evidence>
<dbReference type="Gene3D" id="3.40.50.12160">
    <property type="entry name" value="Methylthiotransferase, N-terminal domain"/>
    <property type="match status" value="1"/>
</dbReference>
<dbReference type="Gene3D" id="3.80.30.20">
    <property type="entry name" value="tm_1862 like domain"/>
    <property type="match status" value="1"/>
</dbReference>
<feature type="domain" description="Radical SAM core" evidence="9">
    <location>
        <begin position="140"/>
        <end position="374"/>
    </location>
</feature>
<evidence type="ECO:0000256" key="5">
    <source>
        <dbReference type="ARBA" id="ARBA00022723"/>
    </source>
</evidence>
<dbReference type="RefSeq" id="WP_340933649.1">
    <property type="nucleotide sequence ID" value="NZ_CP150496.1"/>
</dbReference>
<keyword evidence="5" id="KW-0479">Metal-binding</keyword>
<dbReference type="SUPFAM" id="SSF102114">
    <property type="entry name" value="Radical SAM enzymes"/>
    <property type="match status" value="1"/>
</dbReference>
<dbReference type="InterPro" id="IPR038135">
    <property type="entry name" value="Methylthiotransferase_N_sf"/>
</dbReference>
<keyword evidence="7" id="KW-0411">Iron-sulfur</keyword>
<dbReference type="SMART" id="SM00729">
    <property type="entry name" value="Elp3"/>
    <property type="match status" value="1"/>
</dbReference>
<evidence type="ECO:0000256" key="2">
    <source>
        <dbReference type="ARBA" id="ARBA00022485"/>
    </source>
</evidence>
<comment type="cofactor">
    <cofactor evidence="1">
        <name>[4Fe-4S] cluster</name>
        <dbReference type="ChEBI" id="CHEBI:49883"/>
    </cofactor>
</comment>
<dbReference type="InterPro" id="IPR005839">
    <property type="entry name" value="Methylthiotransferase"/>
</dbReference>
<dbReference type="NCBIfam" id="TIGR01579">
    <property type="entry name" value="MiaB-like-C"/>
    <property type="match status" value="1"/>
</dbReference>
<dbReference type="SFLD" id="SFLDG01082">
    <property type="entry name" value="B12-binding_domain_containing"/>
    <property type="match status" value="1"/>
</dbReference>
<feature type="domain" description="MTTase N-terminal" evidence="8">
    <location>
        <begin position="5"/>
        <end position="117"/>
    </location>
</feature>